<comment type="caution">
    <text evidence="1">The sequence shown here is derived from an EMBL/GenBank/DDBJ whole genome shotgun (WGS) entry which is preliminary data.</text>
</comment>
<evidence type="ECO:0000313" key="1">
    <source>
        <dbReference type="EMBL" id="KAJ3508267.1"/>
    </source>
</evidence>
<protein>
    <submittedName>
        <fullName evidence="1">Uncharacterized protein</fullName>
    </submittedName>
</protein>
<organism evidence="1 2">
    <name type="scientific">Fusarium decemcellulare</name>
    <dbReference type="NCBI Taxonomy" id="57161"/>
    <lineage>
        <taxon>Eukaryota</taxon>
        <taxon>Fungi</taxon>
        <taxon>Dikarya</taxon>
        <taxon>Ascomycota</taxon>
        <taxon>Pezizomycotina</taxon>
        <taxon>Sordariomycetes</taxon>
        <taxon>Hypocreomycetidae</taxon>
        <taxon>Hypocreales</taxon>
        <taxon>Nectriaceae</taxon>
        <taxon>Fusarium</taxon>
        <taxon>Fusarium decemcellulare species complex</taxon>
    </lineage>
</organism>
<name>A0ACC1REI6_9HYPO</name>
<reference evidence="1" key="1">
    <citation type="submission" date="2022-08" db="EMBL/GenBank/DDBJ databases">
        <title>Genome Sequence of Fusarium decemcellulare.</title>
        <authorList>
            <person name="Buettner E."/>
        </authorList>
    </citation>
    <scope>NUCLEOTIDE SEQUENCE</scope>
    <source>
        <strain evidence="1">Babe19</strain>
    </source>
</reference>
<evidence type="ECO:0000313" key="2">
    <source>
        <dbReference type="Proteomes" id="UP001148629"/>
    </source>
</evidence>
<dbReference type="Proteomes" id="UP001148629">
    <property type="component" value="Unassembled WGS sequence"/>
</dbReference>
<keyword evidence="2" id="KW-1185">Reference proteome</keyword>
<sequence>MEWKKHLDPEISVGTWQEWSADNIWILVLLAISFRLEAVFYRALREHYNRQGDQASAALVGQKQENVMFELSAIIQRASLHQVIGLCPLSFMTCASTIMAMRIETALSPETSAKKRLAARVQIFAELEYLRESCHYWTSLKWTLRMFEAAILRTGLSLDDGSSTTQSAVSQGATAARDSREARRQGGLPENSSGSHPQTAVANIELGDEPALFDDFGLPDMDETADFFGVLPVTGDYDWMETLRTPLYSELHDHSGSQ</sequence>
<proteinExistence type="predicted"/>
<accession>A0ACC1REI6</accession>
<dbReference type="EMBL" id="JANRMS010004505">
    <property type="protein sequence ID" value="KAJ3508267.1"/>
    <property type="molecule type" value="Genomic_DNA"/>
</dbReference>
<gene>
    <name evidence="1" type="ORF">NM208_g15847</name>
</gene>